<evidence type="ECO:0000313" key="2">
    <source>
        <dbReference type="Proteomes" id="UP001549366"/>
    </source>
</evidence>
<evidence type="ECO:0000313" key="1">
    <source>
        <dbReference type="EMBL" id="MET4758184.1"/>
    </source>
</evidence>
<proteinExistence type="predicted"/>
<keyword evidence="2" id="KW-1185">Reference proteome</keyword>
<comment type="caution">
    <text evidence="1">The sequence shown here is derived from an EMBL/GenBank/DDBJ whole genome shotgun (WGS) entry which is preliminary data.</text>
</comment>
<name>A0ABV2SK90_9GAMM</name>
<dbReference type="EMBL" id="JBEWTB010000002">
    <property type="protein sequence ID" value="MET4758184.1"/>
    <property type="molecule type" value="Genomic_DNA"/>
</dbReference>
<sequence length="79" mass="9111">MMQKKGTICDLIPQPFATGRHDTLSNRGRNEFSICWYLVSITTMKKAGTEKHRQKMKYLFNHTHIEACSSFNSILLFAS</sequence>
<dbReference type="Proteomes" id="UP001549366">
    <property type="component" value="Unassembled WGS sequence"/>
</dbReference>
<accession>A0ABV2SK90</accession>
<reference evidence="1 2" key="1">
    <citation type="submission" date="2024-06" db="EMBL/GenBank/DDBJ databases">
        <title>Genomic Encyclopedia of Type Strains, Phase V (KMG-V): Genome sequencing to study the core and pangenomes of soil and plant-associated prokaryotes.</title>
        <authorList>
            <person name="Whitman W."/>
        </authorList>
    </citation>
    <scope>NUCLEOTIDE SEQUENCE [LARGE SCALE GENOMIC DNA]</scope>
    <source>
        <strain evidence="1 2">NE40</strain>
    </source>
</reference>
<organism evidence="1 2">
    <name type="scientific">Endozoicomonas lisbonensis</name>
    <dbReference type="NCBI Taxonomy" id="3120522"/>
    <lineage>
        <taxon>Bacteria</taxon>
        <taxon>Pseudomonadati</taxon>
        <taxon>Pseudomonadota</taxon>
        <taxon>Gammaproteobacteria</taxon>
        <taxon>Oceanospirillales</taxon>
        <taxon>Endozoicomonadaceae</taxon>
        <taxon>Endozoicomonas</taxon>
    </lineage>
</organism>
<protein>
    <submittedName>
        <fullName evidence="1">Uncharacterized protein</fullName>
    </submittedName>
</protein>
<gene>
    <name evidence="1" type="ORF">V5J35_003376</name>
</gene>